<evidence type="ECO:0000313" key="2">
    <source>
        <dbReference type="EMBL" id="OFJ50811.1"/>
    </source>
</evidence>
<keyword evidence="3" id="KW-1185">Reference proteome</keyword>
<dbReference type="InterPro" id="IPR036388">
    <property type="entry name" value="WH-like_DNA-bd_sf"/>
</dbReference>
<dbReference type="GO" id="GO:0006950">
    <property type="term" value="P:response to stress"/>
    <property type="evidence" value="ECO:0007669"/>
    <property type="project" value="TreeGrafter"/>
</dbReference>
<dbReference type="SUPFAM" id="SSF46785">
    <property type="entry name" value="Winged helix' DNA-binding domain"/>
    <property type="match status" value="1"/>
</dbReference>
<comment type="caution">
    <text evidence="2">The sequence shown here is derived from an EMBL/GenBank/DDBJ whole genome shotgun (WGS) entry which is preliminary data.</text>
</comment>
<accession>A0A1E8PX98</accession>
<dbReference type="SMART" id="SM00347">
    <property type="entry name" value="HTH_MARR"/>
    <property type="match status" value="1"/>
</dbReference>
<evidence type="ECO:0000259" key="1">
    <source>
        <dbReference type="PROSITE" id="PS50995"/>
    </source>
</evidence>
<dbReference type="PANTHER" id="PTHR33164:SF57">
    <property type="entry name" value="MARR-FAMILY TRANSCRIPTIONAL REGULATOR"/>
    <property type="match status" value="1"/>
</dbReference>
<protein>
    <submittedName>
        <fullName evidence="2">MarR family transcriptional regulator</fullName>
    </submittedName>
</protein>
<dbReference type="AlphaFoldDB" id="A0A1E8PX98"/>
<gene>
    <name evidence="2" type="ORF">BEL07_26135</name>
</gene>
<dbReference type="InterPro" id="IPR039422">
    <property type="entry name" value="MarR/SlyA-like"/>
</dbReference>
<proteinExistence type="predicted"/>
<feature type="domain" description="HTH marR-type" evidence="1">
    <location>
        <begin position="1"/>
        <end position="128"/>
    </location>
</feature>
<dbReference type="GO" id="GO:0003700">
    <property type="term" value="F:DNA-binding transcription factor activity"/>
    <property type="evidence" value="ECO:0007669"/>
    <property type="project" value="InterPro"/>
</dbReference>
<dbReference type="EMBL" id="MCHX01000094">
    <property type="protein sequence ID" value="OFJ50811.1"/>
    <property type="molecule type" value="Genomic_DNA"/>
</dbReference>
<sequence>MFIAHRAAEARVHDALRASGFDDLTAAQTRLAQRLRPEGIRLTDLAEQAGVTKQTAGALIDDLARRGYVERIPDPADARARLVVLSPRGRRLCAAAAAEVAAVEAQWRDHLGAADYDRLRRLLLVLRDVTDPYR</sequence>
<dbReference type="Pfam" id="PF12802">
    <property type="entry name" value="MarR_2"/>
    <property type="match status" value="1"/>
</dbReference>
<evidence type="ECO:0000313" key="3">
    <source>
        <dbReference type="Proteomes" id="UP000178953"/>
    </source>
</evidence>
<organism evidence="2 3">
    <name type="scientific">Mycolicibacterium grossiae</name>
    <dbReference type="NCBI Taxonomy" id="1552759"/>
    <lineage>
        <taxon>Bacteria</taxon>
        <taxon>Bacillati</taxon>
        <taxon>Actinomycetota</taxon>
        <taxon>Actinomycetes</taxon>
        <taxon>Mycobacteriales</taxon>
        <taxon>Mycobacteriaceae</taxon>
        <taxon>Mycolicibacterium</taxon>
    </lineage>
</organism>
<dbReference type="InterPro" id="IPR036390">
    <property type="entry name" value="WH_DNA-bd_sf"/>
</dbReference>
<dbReference type="Gene3D" id="1.10.10.10">
    <property type="entry name" value="Winged helix-like DNA-binding domain superfamily/Winged helix DNA-binding domain"/>
    <property type="match status" value="1"/>
</dbReference>
<dbReference type="PROSITE" id="PS50995">
    <property type="entry name" value="HTH_MARR_2"/>
    <property type="match status" value="1"/>
</dbReference>
<dbReference type="Proteomes" id="UP000178953">
    <property type="component" value="Unassembled WGS sequence"/>
</dbReference>
<dbReference type="PANTHER" id="PTHR33164">
    <property type="entry name" value="TRANSCRIPTIONAL REGULATOR, MARR FAMILY"/>
    <property type="match status" value="1"/>
</dbReference>
<name>A0A1E8PX98_9MYCO</name>
<dbReference type="InterPro" id="IPR000835">
    <property type="entry name" value="HTH_MarR-typ"/>
</dbReference>
<dbReference type="RefSeq" id="WP_070355974.1">
    <property type="nucleotide sequence ID" value="NZ_CP043474.1"/>
</dbReference>
<reference evidence="2 3" key="1">
    <citation type="submission" date="2016-09" db="EMBL/GenBank/DDBJ databases">
        <title>genome sequence of Mycobacterium sp. 739 SCH.</title>
        <authorList>
            <person name="Greninger A.L."/>
            <person name="Qin X."/>
            <person name="Jerome K."/>
            <person name="Vora S."/>
            <person name="Quinn K."/>
        </authorList>
    </citation>
    <scope>NUCLEOTIDE SEQUENCE [LARGE SCALE GENOMIC DNA]</scope>
    <source>
        <strain evidence="2 3">SCH</strain>
    </source>
</reference>